<gene>
    <name evidence="3" type="ORF">KFE25_000990</name>
</gene>
<comment type="caution">
    <text evidence="3">The sequence shown here is derived from an EMBL/GenBank/DDBJ whole genome shotgun (WGS) entry which is preliminary data.</text>
</comment>
<evidence type="ECO:0000256" key="2">
    <source>
        <dbReference type="SAM" id="Phobius"/>
    </source>
</evidence>
<proteinExistence type="predicted"/>
<keyword evidence="2" id="KW-0812">Transmembrane</keyword>
<feature type="transmembrane region" description="Helical" evidence="2">
    <location>
        <begin position="57"/>
        <end position="74"/>
    </location>
</feature>
<sequence length="110" mass="11904">MPCDDNIGSPERCSRGDSAASLVGGRKTGARSPRAGDGRARVSPPLIAPYKGWRAEAWLFLSSFGIAFAMLSWLELAQLDVLHPLLTTKLRGLLALLVGTPFYFVVGREM</sequence>
<name>A0A8J5XF97_DIALT</name>
<evidence type="ECO:0000313" key="4">
    <source>
        <dbReference type="Proteomes" id="UP000751190"/>
    </source>
</evidence>
<reference evidence="3" key="1">
    <citation type="submission" date="2021-05" db="EMBL/GenBank/DDBJ databases">
        <title>The genome of the haptophyte Pavlova lutheri (Diacronema luteri, Pavlovales) - a model for lipid biosynthesis in eukaryotic algae.</title>
        <authorList>
            <person name="Hulatt C.J."/>
            <person name="Posewitz M.C."/>
        </authorList>
    </citation>
    <scope>NUCLEOTIDE SEQUENCE</scope>
    <source>
        <strain evidence="3">NIVA-4/92</strain>
    </source>
</reference>
<organism evidence="3 4">
    <name type="scientific">Diacronema lutheri</name>
    <name type="common">Unicellular marine alga</name>
    <name type="synonym">Monochrysis lutheri</name>
    <dbReference type="NCBI Taxonomy" id="2081491"/>
    <lineage>
        <taxon>Eukaryota</taxon>
        <taxon>Haptista</taxon>
        <taxon>Haptophyta</taxon>
        <taxon>Pavlovophyceae</taxon>
        <taxon>Pavlovales</taxon>
        <taxon>Pavlovaceae</taxon>
        <taxon>Diacronema</taxon>
    </lineage>
</organism>
<keyword evidence="4" id="KW-1185">Reference proteome</keyword>
<dbReference type="Proteomes" id="UP000751190">
    <property type="component" value="Unassembled WGS sequence"/>
</dbReference>
<feature type="region of interest" description="Disordered" evidence="1">
    <location>
        <begin position="1"/>
        <end position="42"/>
    </location>
</feature>
<feature type="transmembrane region" description="Helical" evidence="2">
    <location>
        <begin position="86"/>
        <end position="106"/>
    </location>
</feature>
<keyword evidence="2" id="KW-1133">Transmembrane helix</keyword>
<accession>A0A8J5XF97</accession>
<evidence type="ECO:0000313" key="3">
    <source>
        <dbReference type="EMBL" id="KAG8459634.1"/>
    </source>
</evidence>
<evidence type="ECO:0000256" key="1">
    <source>
        <dbReference type="SAM" id="MobiDB-lite"/>
    </source>
</evidence>
<dbReference type="EMBL" id="JAGTXO010000039">
    <property type="protein sequence ID" value="KAG8459634.1"/>
    <property type="molecule type" value="Genomic_DNA"/>
</dbReference>
<protein>
    <submittedName>
        <fullName evidence="3">Uncharacterized protein</fullName>
    </submittedName>
</protein>
<dbReference type="AlphaFoldDB" id="A0A8J5XF97"/>
<keyword evidence="2" id="KW-0472">Membrane</keyword>